<dbReference type="GO" id="GO:0055085">
    <property type="term" value="P:transmembrane transport"/>
    <property type="evidence" value="ECO:0007669"/>
    <property type="project" value="InterPro"/>
</dbReference>
<dbReference type="NCBIfam" id="NF037995">
    <property type="entry name" value="TRAP_S1"/>
    <property type="match status" value="1"/>
</dbReference>
<evidence type="ECO:0000256" key="5">
    <source>
        <dbReference type="ARBA" id="ARBA00022764"/>
    </source>
</evidence>
<feature type="chain" id="PRO_5011620467" evidence="6">
    <location>
        <begin position="25"/>
        <end position="333"/>
    </location>
</feature>
<dbReference type="PANTHER" id="PTHR33376">
    <property type="match status" value="1"/>
</dbReference>
<evidence type="ECO:0000256" key="2">
    <source>
        <dbReference type="ARBA" id="ARBA00009023"/>
    </source>
</evidence>
<evidence type="ECO:0000256" key="6">
    <source>
        <dbReference type="SAM" id="SignalP"/>
    </source>
</evidence>
<evidence type="ECO:0000256" key="3">
    <source>
        <dbReference type="ARBA" id="ARBA00022448"/>
    </source>
</evidence>
<comment type="subcellular location">
    <subcellularLocation>
        <location evidence="1">Periplasm</location>
    </subcellularLocation>
</comment>
<protein>
    <submittedName>
        <fullName evidence="7">Tripartite ATP-independent transporter solute receptor, DctP family</fullName>
    </submittedName>
</protein>
<dbReference type="Gene3D" id="3.40.190.170">
    <property type="entry name" value="Bacterial extracellular solute-binding protein, family 7"/>
    <property type="match status" value="1"/>
</dbReference>
<keyword evidence="5" id="KW-0574">Periplasm</keyword>
<dbReference type="GO" id="GO:0030288">
    <property type="term" value="C:outer membrane-bounded periplasmic space"/>
    <property type="evidence" value="ECO:0007669"/>
    <property type="project" value="InterPro"/>
</dbReference>
<comment type="similarity">
    <text evidence="2">Belongs to the bacterial solute-binding protein 7 family.</text>
</comment>
<keyword evidence="7" id="KW-0675">Receptor</keyword>
<dbReference type="InterPro" id="IPR004682">
    <property type="entry name" value="TRAP_DctP"/>
</dbReference>
<proteinExistence type="inferred from homology"/>
<dbReference type="STRING" id="282683.SAMN04488105_102238"/>
<evidence type="ECO:0000256" key="4">
    <source>
        <dbReference type="ARBA" id="ARBA00022729"/>
    </source>
</evidence>
<dbReference type="RefSeq" id="WP_089955411.1">
    <property type="nucleotide sequence ID" value="NZ_FNAV01000002.1"/>
</dbReference>
<keyword evidence="8" id="KW-1185">Reference proteome</keyword>
<dbReference type="AlphaFoldDB" id="A0A1G7BKF4"/>
<dbReference type="InterPro" id="IPR038404">
    <property type="entry name" value="TRAP_DctP_sf"/>
</dbReference>
<feature type="signal peptide" evidence="6">
    <location>
        <begin position="1"/>
        <end position="24"/>
    </location>
</feature>
<organism evidence="7 8">
    <name type="scientific">Salipiger thiooxidans</name>
    <dbReference type="NCBI Taxonomy" id="282683"/>
    <lineage>
        <taxon>Bacteria</taxon>
        <taxon>Pseudomonadati</taxon>
        <taxon>Pseudomonadota</taxon>
        <taxon>Alphaproteobacteria</taxon>
        <taxon>Rhodobacterales</taxon>
        <taxon>Roseobacteraceae</taxon>
        <taxon>Salipiger</taxon>
    </lineage>
</organism>
<accession>A0A1G7BKF4</accession>
<dbReference type="OrthoDB" id="8673861at2"/>
<name>A0A1G7BKF4_9RHOB</name>
<dbReference type="PIRSF" id="PIRSF006470">
    <property type="entry name" value="DctB"/>
    <property type="match status" value="1"/>
</dbReference>
<sequence>MTFHKPLGALIAAAGLAATLAAPAAARDIKIGHFGAPGTPFDEGVQFFAEKVEELSGGDYTVTNFPSGQLGNEAQQIGALQGGLQEMLITSSTNLIKYNERFQLIDLPFAFADDAATDKVLLGPVGDEMLAGLDGSGMKGLTFIDNGFRDLSNSKRPIEKLADFDGLSFRVIGAPVFINTFEALGTNPVPMPFPEVYTALETGTVDGQDNPLLTVRDLNFYEVQDYLTTSKHAYSALVMLISQPFWNSLSDDDKAMLQQAADETAIENRKIMRAAVEEAKAFLASEEGGMTVSELTPEARAEIVEAVAPVTEGLVTDAIRPLYEEMQATLAED</sequence>
<dbReference type="NCBIfam" id="TIGR00787">
    <property type="entry name" value="dctP"/>
    <property type="match status" value="1"/>
</dbReference>
<dbReference type="PANTHER" id="PTHR33376:SF4">
    <property type="entry name" value="SIALIC ACID-BINDING PERIPLASMIC PROTEIN SIAP"/>
    <property type="match status" value="1"/>
</dbReference>
<dbReference type="InterPro" id="IPR018389">
    <property type="entry name" value="DctP_fam"/>
</dbReference>
<evidence type="ECO:0000256" key="1">
    <source>
        <dbReference type="ARBA" id="ARBA00004418"/>
    </source>
</evidence>
<keyword evidence="4 6" id="KW-0732">Signal</keyword>
<evidence type="ECO:0000313" key="7">
    <source>
        <dbReference type="EMBL" id="SDE27571.1"/>
    </source>
</evidence>
<dbReference type="Pfam" id="PF03480">
    <property type="entry name" value="DctP"/>
    <property type="match status" value="1"/>
</dbReference>
<dbReference type="Proteomes" id="UP000198994">
    <property type="component" value="Unassembled WGS sequence"/>
</dbReference>
<evidence type="ECO:0000313" key="8">
    <source>
        <dbReference type="Proteomes" id="UP000198994"/>
    </source>
</evidence>
<dbReference type="EMBL" id="FNAV01000002">
    <property type="protein sequence ID" value="SDE27571.1"/>
    <property type="molecule type" value="Genomic_DNA"/>
</dbReference>
<keyword evidence="3" id="KW-0813">Transport</keyword>
<gene>
    <name evidence="7" type="ORF">SAMN04488105_102238</name>
</gene>
<reference evidence="8" key="1">
    <citation type="submission" date="2016-10" db="EMBL/GenBank/DDBJ databases">
        <authorList>
            <person name="Varghese N."/>
            <person name="Submissions S."/>
        </authorList>
    </citation>
    <scope>NUCLEOTIDE SEQUENCE [LARGE SCALE GENOMIC DNA]</scope>
    <source>
        <strain evidence="8">DSM 10146</strain>
    </source>
</reference>